<dbReference type="Gene3D" id="6.10.160.10">
    <property type="match status" value="1"/>
</dbReference>
<reference evidence="6" key="1">
    <citation type="submission" date="2021-02" db="EMBL/GenBank/DDBJ databases">
        <authorList>
            <person name="Franco D."/>
        </authorList>
    </citation>
    <scope>NUCLEOTIDE SEQUENCE</scope>
    <source>
        <strain evidence="6">DICMUL</strain>
    </source>
</reference>
<keyword evidence="5" id="KW-0812">Transmembrane</keyword>
<comment type="function">
    <text evidence="4">Binds directly to 23S ribosomal RNA and is necessary for the in vitro assembly process of the 50S ribosomal subunit. It is not involved in the protein synthesizing functions of that subunit.</text>
</comment>
<evidence type="ECO:0000256" key="5">
    <source>
        <dbReference type="SAM" id="Phobius"/>
    </source>
</evidence>
<keyword evidence="5" id="KW-0472">Membrane</keyword>
<feature type="transmembrane region" description="Helical" evidence="5">
    <location>
        <begin position="64"/>
        <end position="87"/>
    </location>
</feature>
<keyword evidence="3 4" id="KW-0687">Ribonucleoprotein</keyword>
<dbReference type="NCBIfam" id="TIGR01032">
    <property type="entry name" value="rplT_bact"/>
    <property type="match status" value="1"/>
</dbReference>
<evidence type="ECO:0000256" key="1">
    <source>
        <dbReference type="ARBA" id="ARBA00007698"/>
    </source>
</evidence>
<keyword evidence="2 4" id="KW-0689">Ribosomal protein</keyword>
<keyword evidence="4" id="KW-0694">RNA-binding</keyword>
<dbReference type="Proteomes" id="UP000663602">
    <property type="component" value="Chromosome"/>
</dbReference>
<dbReference type="InterPro" id="IPR005813">
    <property type="entry name" value="Ribosomal_bL20"/>
</dbReference>
<keyword evidence="4" id="KW-0699">rRNA-binding</keyword>
<dbReference type="EMBL" id="CP071410">
    <property type="protein sequence ID" value="QSW37774.1"/>
    <property type="molecule type" value="Genomic_DNA"/>
</dbReference>
<dbReference type="PRINTS" id="PR00062">
    <property type="entry name" value="RIBOSOMALL20"/>
</dbReference>
<accession>A0A974X7H5</accession>
<evidence type="ECO:0000313" key="6">
    <source>
        <dbReference type="EMBL" id="QSW37774.1"/>
    </source>
</evidence>
<dbReference type="Pfam" id="PF00453">
    <property type="entry name" value="Ribosomal_L20"/>
    <property type="match status" value="1"/>
</dbReference>
<dbReference type="SUPFAM" id="SSF74731">
    <property type="entry name" value="Ribosomal protein L20"/>
    <property type="match status" value="1"/>
</dbReference>
<dbReference type="PANTHER" id="PTHR10986">
    <property type="entry name" value="39S RIBOSOMAL PROTEIN L20"/>
    <property type="match status" value="1"/>
</dbReference>
<dbReference type="AlphaFoldDB" id="A0A974X7H5"/>
<dbReference type="GO" id="GO:0005840">
    <property type="term" value="C:ribosome"/>
    <property type="evidence" value="ECO:0007669"/>
    <property type="project" value="UniProtKB-KW"/>
</dbReference>
<evidence type="ECO:0000256" key="4">
    <source>
        <dbReference type="RuleBase" id="RU000560"/>
    </source>
</evidence>
<proteinExistence type="inferred from homology"/>
<protein>
    <recommendedName>
        <fullName evidence="4">50S ribosomal protein L20</fullName>
    </recommendedName>
</protein>
<evidence type="ECO:0000313" key="7">
    <source>
        <dbReference type="Proteomes" id="UP000663602"/>
    </source>
</evidence>
<dbReference type="InterPro" id="IPR035566">
    <property type="entry name" value="Ribosomal_protein_bL20_C"/>
</dbReference>
<dbReference type="GO" id="GO:1990904">
    <property type="term" value="C:ribonucleoprotein complex"/>
    <property type="evidence" value="ECO:0007669"/>
    <property type="project" value="UniProtKB-KW"/>
</dbReference>
<evidence type="ECO:0000256" key="2">
    <source>
        <dbReference type="ARBA" id="ARBA00022980"/>
    </source>
</evidence>
<comment type="similarity">
    <text evidence="1 4">Belongs to the bacterial ribosomal protein bL20 family.</text>
</comment>
<sequence length="121" mass="14655">MFVLMPRVKSSPVRRQRHKKLLKLVRGFIGRRRTCFRIAKQAHIKACLYARRDRKKKRAVYKRFCINAVNFYLRCNFSVSYSIFIAILRRNKIYISIAALYYLACVLRNYRWFALVISCFY</sequence>
<evidence type="ECO:0000256" key="3">
    <source>
        <dbReference type="ARBA" id="ARBA00023274"/>
    </source>
</evidence>
<name>A0A974X7H5_9PROT</name>
<organism evidence="6 7">
    <name type="scientific">Candidatus Vidania fulgoroideorum</name>
    <dbReference type="NCBI Taxonomy" id="881286"/>
    <lineage>
        <taxon>Bacteria</taxon>
        <taxon>Pseudomonadati</taxon>
        <taxon>Pseudomonadota</taxon>
        <taxon>Betaproteobacteria</taxon>
        <taxon>Candidatus Vidania</taxon>
    </lineage>
</organism>
<dbReference type="GO" id="GO:0019843">
    <property type="term" value="F:rRNA binding"/>
    <property type="evidence" value="ECO:0007669"/>
    <property type="project" value="UniProtKB-KW"/>
</dbReference>
<keyword evidence="5" id="KW-1133">Transmembrane helix</keyword>
<gene>
    <name evidence="6" type="primary">rplT</name>
    <name evidence="6" type="ORF">JSR02_00450</name>
</gene>
<reference evidence="6" key="2">
    <citation type="submission" date="2021-03" db="EMBL/GenBank/DDBJ databases">
        <title>Alternative transmission patterns in independently acquired nutritional co-symbionts of Dictyopharidae planthoppers.</title>
        <authorList>
            <person name="Michalik A."/>
            <person name="Lukasik P."/>
        </authorList>
    </citation>
    <scope>NUCLEOTIDE SEQUENCE</scope>
    <source>
        <strain evidence="6">DICMUL</strain>
    </source>
</reference>
<dbReference type="GO" id="GO:0003735">
    <property type="term" value="F:structural constituent of ribosome"/>
    <property type="evidence" value="ECO:0007669"/>
    <property type="project" value="InterPro"/>
</dbReference>
<feature type="transmembrane region" description="Helical" evidence="5">
    <location>
        <begin position="93"/>
        <end position="110"/>
    </location>
</feature>
<dbReference type="GO" id="GO:0006412">
    <property type="term" value="P:translation"/>
    <property type="evidence" value="ECO:0007669"/>
    <property type="project" value="InterPro"/>
</dbReference>